<sequence length="46" mass="5066">MIIGGLFLYVGSMRGNIFTGKKMEVIGKISGFIGILFFKEEKPGKL</sequence>
<keyword evidence="2" id="KW-1185">Reference proteome</keyword>
<comment type="caution">
    <text evidence="1">The sequence shown here is derived from an EMBL/GenBank/DDBJ whole genome shotgun (WGS) entry which is preliminary data.</text>
</comment>
<accession>A0ABV5J0B5</accession>
<reference evidence="1 2" key="1">
    <citation type="submission" date="2024-09" db="EMBL/GenBank/DDBJ databases">
        <authorList>
            <person name="Sun Q."/>
            <person name="Mori K."/>
        </authorList>
    </citation>
    <scope>NUCLEOTIDE SEQUENCE [LARGE SCALE GENOMIC DNA]</scope>
    <source>
        <strain evidence="1 2">CECT 7682</strain>
    </source>
</reference>
<organism evidence="1 2">
    <name type="scientific">Echinicola jeungdonensis</name>
    <dbReference type="NCBI Taxonomy" id="709343"/>
    <lineage>
        <taxon>Bacteria</taxon>
        <taxon>Pseudomonadati</taxon>
        <taxon>Bacteroidota</taxon>
        <taxon>Cytophagia</taxon>
        <taxon>Cytophagales</taxon>
        <taxon>Cyclobacteriaceae</taxon>
        <taxon>Echinicola</taxon>
    </lineage>
</organism>
<evidence type="ECO:0000313" key="2">
    <source>
        <dbReference type="Proteomes" id="UP001589654"/>
    </source>
</evidence>
<gene>
    <name evidence="1" type="ORF">ACFFUR_00380</name>
</gene>
<proteinExistence type="predicted"/>
<name>A0ABV5J0B5_9BACT</name>
<dbReference type="EMBL" id="JBHMEW010000005">
    <property type="protein sequence ID" value="MFB9210249.1"/>
    <property type="molecule type" value="Genomic_DNA"/>
</dbReference>
<dbReference type="RefSeq" id="WP_290249726.1">
    <property type="nucleotide sequence ID" value="NZ_JAUFQT010000002.1"/>
</dbReference>
<protein>
    <submittedName>
        <fullName evidence="1">Uncharacterized protein</fullName>
    </submittedName>
</protein>
<evidence type="ECO:0000313" key="1">
    <source>
        <dbReference type="EMBL" id="MFB9210249.1"/>
    </source>
</evidence>
<dbReference type="Proteomes" id="UP001589654">
    <property type="component" value="Unassembled WGS sequence"/>
</dbReference>